<feature type="compositionally biased region" description="Low complexity" evidence="1">
    <location>
        <begin position="75"/>
        <end position="85"/>
    </location>
</feature>
<evidence type="ECO:0000256" key="2">
    <source>
        <dbReference type="SAM" id="SignalP"/>
    </source>
</evidence>
<reference evidence="3 4" key="1">
    <citation type="submission" date="2017-03" db="EMBL/GenBank/DDBJ databases">
        <title>Genomes of endolithic fungi from Antarctica.</title>
        <authorList>
            <person name="Coleine C."/>
            <person name="Masonjones S."/>
            <person name="Stajich J.E."/>
        </authorList>
    </citation>
    <scope>NUCLEOTIDE SEQUENCE [LARGE SCALE GENOMIC DNA]</scope>
    <source>
        <strain evidence="3 4">CCFEE 5184</strain>
    </source>
</reference>
<evidence type="ECO:0000256" key="1">
    <source>
        <dbReference type="SAM" id="MobiDB-lite"/>
    </source>
</evidence>
<feature type="chain" id="PRO_5020347249" evidence="2">
    <location>
        <begin position="23"/>
        <end position="754"/>
    </location>
</feature>
<feature type="region of interest" description="Disordered" evidence="1">
    <location>
        <begin position="60"/>
        <end position="99"/>
    </location>
</feature>
<name>A0A4U0WR62_9PEZI</name>
<comment type="caution">
    <text evidence="3">The sequence shown here is derived from an EMBL/GenBank/DDBJ whole genome shotgun (WGS) entry which is preliminary data.</text>
</comment>
<protein>
    <submittedName>
        <fullName evidence="3">Uncharacterized protein</fullName>
    </submittedName>
</protein>
<dbReference type="EMBL" id="NAJQ01000780">
    <property type="protein sequence ID" value="TKA64953.1"/>
    <property type="molecule type" value="Genomic_DNA"/>
</dbReference>
<evidence type="ECO:0000313" key="3">
    <source>
        <dbReference type="EMBL" id="TKA64953.1"/>
    </source>
</evidence>
<dbReference type="AlphaFoldDB" id="A0A4U0WR62"/>
<evidence type="ECO:0000313" key="4">
    <source>
        <dbReference type="Proteomes" id="UP000309340"/>
    </source>
</evidence>
<gene>
    <name evidence="3" type="ORF">B0A55_08631</name>
</gene>
<proteinExistence type="predicted"/>
<accession>A0A4U0WR62</accession>
<dbReference type="Proteomes" id="UP000309340">
    <property type="component" value="Unassembled WGS sequence"/>
</dbReference>
<sequence>MHSLVKLLAVYLAVGHNQFGSAVPIEERSCELNDVVRLSLRDPAFAEEWTKRCAQPNIVEQTLEKRASPPKYGGSSSSSSTTSTKTKTKDKTTSSTLTSSTSQKTTRYLQLVLNPVLVKNHIVLHYQADHFENFEPSFILDDCGTEAYHLWPTLEHHLIEASRHYRPNNVFKLQQEKQLYLHQIVYFVNQYHQQGDHKQLIKEDFVYIEQVVFIHHIQQTHILHHQHQIIIFHDIEQTHYNFHKLKNDIILFYDIQQTYQLLKDNLKDNLEHQQTHHLYYQHQIIFYHLFYKLEDNIKHQIIHQIIHLIYFNQANYNIFKHQIIDQIIHLIYFNQANHNIFKHQIIDQIIHLIYLNQANYNIYNLKDLIDQIIHLIYLNQANYNIYNLKDLIDQIIHLIYFNQANYNIYNLKNLIVDKVVKRFEQKLIVYVVEYEDEVKHYEQLYVNETDYILDLFKHQEDKACEMISDLSQRAQALQHAQFQHDQSSLGPHIVEELLKQHLKQAEHNKLQIKDVIYKELNDKFEILVYKLYDANLSDTPEYYIDFAYKVKLQIYQSSAKPLLNLDYAEFAKQHFHEAHNIQYLFEEQQHNFYEAPKHLYHPLDLDLAFDFAFDLYIDQHIPQPHLHLYLSFYVHFPFYFNLNLPLYVYFPLHLNINLNKPHQELDYKFETYNIVNFIQDLQLQFYSFSDDTYEDLELQLQFHDKHQELIDHQELINHQELLEIQQQHIYQTHYNDYQQEFNHFFFLAHDSNIY</sequence>
<keyword evidence="4" id="KW-1185">Reference proteome</keyword>
<feature type="signal peptide" evidence="2">
    <location>
        <begin position="1"/>
        <end position="22"/>
    </location>
</feature>
<keyword evidence="2" id="KW-0732">Signal</keyword>
<organism evidence="3 4">
    <name type="scientific">Friedmanniomyces simplex</name>
    <dbReference type="NCBI Taxonomy" id="329884"/>
    <lineage>
        <taxon>Eukaryota</taxon>
        <taxon>Fungi</taxon>
        <taxon>Dikarya</taxon>
        <taxon>Ascomycota</taxon>
        <taxon>Pezizomycotina</taxon>
        <taxon>Dothideomycetes</taxon>
        <taxon>Dothideomycetidae</taxon>
        <taxon>Mycosphaerellales</taxon>
        <taxon>Teratosphaeriaceae</taxon>
        <taxon>Friedmanniomyces</taxon>
    </lineage>
</organism>